<evidence type="ECO:0008006" key="3">
    <source>
        <dbReference type="Google" id="ProtNLM"/>
    </source>
</evidence>
<organism evidence="1 2">
    <name type="scientific">Ancylobacter aquaticus</name>
    <dbReference type="NCBI Taxonomy" id="100"/>
    <lineage>
        <taxon>Bacteria</taxon>
        <taxon>Pseudomonadati</taxon>
        <taxon>Pseudomonadota</taxon>
        <taxon>Alphaproteobacteria</taxon>
        <taxon>Hyphomicrobiales</taxon>
        <taxon>Xanthobacteraceae</taxon>
        <taxon>Ancylobacter</taxon>
    </lineage>
</organism>
<keyword evidence="2" id="KW-1185">Reference proteome</keyword>
<reference evidence="1 2" key="1">
    <citation type="submission" date="2019-03" db="EMBL/GenBank/DDBJ databases">
        <title>Genomic Encyclopedia of Type Strains, Phase IV (KMG-IV): sequencing the most valuable type-strain genomes for metagenomic binning, comparative biology and taxonomic classification.</title>
        <authorList>
            <person name="Goeker M."/>
        </authorList>
    </citation>
    <scope>NUCLEOTIDE SEQUENCE [LARGE SCALE GENOMIC DNA]</scope>
    <source>
        <strain evidence="1 2">DSM 101</strain>
    </source>
</reference>
<dbReference type="SUPFAM" id="SSF50494">
    <property type="entry name" value="Trypsin-like serine proteases"/>
    <property type="match status" value="1"/>
</dbReference>
<name>A0A4R1I450_ANCAQ</name>
<gene>
    <name evidence="1" type="ORF">EV667_0160</name>
</gene>
<evidence type="ECO:0000313" key="1">
    <source>
        <dbReference type="EMBL" id="TCK30074.1"/>
    </source>
</evidence>
<sequence>MIRRGRPPGKVLPPPRPLRHLAPRVPRLGEGALPGLLPEARALMALPNVIATGFGRKFTGGKATGERCLVVHVEAKTDDLPAQGCVPSEIATRGGGALRTDVVGCGHMRALALRSGEGLLSFDNQTGVCALTFHTERGAFALTCAHVVTDLSGALPRPVRWRPASGVAGAGHAVLATRLSAPVIAADAAVIELLPGIAAGAWEVEGGNAYINALDIFREGEGTEYFYVTPRGTVYCGFPQQMAGGSVAIDGAVRTVGRYWSLRVPAGGGGLPAREGDSGALVLRRGIGGYVAMGLVFAGTPAGAEQQVGVFPFRVVWDSLALGVLPL</sequence>
<protein>
    <recommendedName>
        <fullName evidence="3">Trypsin-like peptidase</fullName>
    </recommendedName>
</protein>
<dbReference type="AlphaFoldDB" id="A0A4R1I450"/>
<proteinExistence type="predicted"/>
<dbReference type="Proteomes" id="UP000295030">
    <property type="component" value="Unassembled WGS sequence"/>
</dbReference>
<accession>A0A4R1I450</accession>
<comment type="caution">
    <text evidence="1">The sequence shown here is derived from an EMBL/GenBank/DDBJ whole genome shotgun (WGS) entry which is preliminary data.</text>
</comment>
<evidence type="ECO:0000313" key="2">
    <source>
        <dbReference type="Proteomes" id="UP000295030"/>
    </source>
</evidence>
<dbReference type="EMBL" id="SMFY01000001">
    <property type="protein sequence ID" value="TCK30074.1"/>
    <property type="molecule type" value="Genomic_DNA"/>
</dbReference>
<dbReference type="InterPro" id="IPR009003">
    <property type="entry name" value="Peptidase_S1_PA"/>
</dbReference>